<evidence type="ECO:0000313" key="3">
    <source>
        <dbReference type="EMBL" id="KAG5494056.1"/>
    </source>
</evidence>
<organism evidence="3 4">
    <name type="scientific">Porcisia hertigi</name>
    <dbReference type="NCBI Taxonomy" id="2761500"/>
    <lineage>
        <taxon>Eukaryota</taxon>
        <taxon>Discoba</taxon>
        <taxon>Euglenozoa</taxon>
        <taxon>Kinetoplastea</taxon>
        <taxon>Metakinetoplastina</taxon>
        <taxon>Trypanosomatida</taxon>
        <taxon>Trypanosomatidae</taxon>
        <taxon>Leishmaniinae</taxon>
        <taxon>Porcisia</taxon>
    </lineage>
</organism>
<feature type="transmembrane region" description="Helical" evidence="2">
    <location>
        <begin position="255"/>
        <end position="274"/>
    </location>
</feature>
<keyword evidence="4" id="KW-1185">Reference proteome</keyword>
<dbReference type="Proteomes" id="UP000674318">
    <property type="component" value="Unassembled WGS sequence"/>
</dbReference>
<keyword evidence="2" id="KW-0812">Transmembrane</keyword>
<sequence>MDDLLFSSSNVADSPYYLGGVSDSLSHLPPWYQLLSLGGVFCVIHLRNNAVVTWLVVQLHSSLGTEAMWPDEYKDTLQAMSFTERLCFTLYGAALAAVAVFLFRVFCQDTWNIGGNAYQLFPDKKLPTIAMVALMCVVEGIRLQQVIVQQFDTPGSLSRIAMRSFDQATEANTDPRVTESNAHLVIQFELLRAYLAQTCAHRLPVLLLAGAYRAFRDVPKKAHVALRWYMATIATFIILQETIRMYIRYSWTDCSSWAIVVWSLVFLGALNYVYGPSKRAGTVVTVSSTNCVTEAFRGLITCGALWLFVSLVVLAVVVSVHEELLLIWLFISLMVLWTPAIIDACATDYMAFLAIGAGCVVYAMDGVSSVWASVRFGALFFLWWLFTSLLYNATLHITASRYIAMTVAAAWFGGSLTPPSELWMNTESLTELGLRDSYGVVPLFTARTLWLRNVADFRAIPKDSWIYGPAQGDGKRAFDLLLHGAALACAVCVAISSLVEQSLTTEARFAWRQRDIVSATPGVLLHKMLHTAVVVGCVAASIGIWWVVRWQVLPMWTQFLPDIISKILATVAAVTVLGNLMDMQDSMYMASVRILGLRDALRTTDGNANAFDDEPNPASPQMPTAAGNDGHRRRAFE</sequence>
<dbReference type="EMBL" id="JAFJZO010000034">
    <property type="protein sequence ID" value="KAG5494056.1"/>
    <property type="molecule type" value="Genomic_DNA"/>
</dbReference>
<feature type="transmembrane region" description="Helical" evidence="2">
    <location>
        <begin position="226"/>
        <end position="243"/>
    </location>
</feature>
<feature type="transmembrane region" description="Helical" evidence="2">
    <location>
        <begin position="349"/>
        <end position="364"/>
    </location>
</feature>
<name>A0A836HIY6_9TRYP</name>
<protein>
    <submittedName>
        <fullName evidence="3">Uncharacterized protein</fullName>
    </submittedName>
</protein>
<accession>A0A836HIY6</accession>
<evidence type="ECO:0000256" key="1">
    <source>
        <dbReference type="SAM" id="MobiDB-lite"/>
    </source>
</evidence>
<dbReference type="RefSeq" id="XP_067754091.1">
    <property type="nucleotide sequence ID" value="XM_067897934.1"/>
</dbReference>
<dbReference type="KEGG" id="phet:94288011"/>
<feature type="transmembrane region" description="Helical" evidence="2">
    <location>
        <begin position="528"/>
        <end position="548"/>
    </location>
</feature>
<feature type="transmembrane region" description="Helical" evidence="2">
    <location>
        <begin position="563"/>
        <end position="581"/>
    </location>
</feature>
<dbReference type="OrthoDB" id="271179at2759"/>
<dbReference type="GeneID" id="94288011"/>
<reference evidence="3 4" key="1">
    <citation type="submission" date="2021-02" db="EMBL/GenBank/DDBJ databases">
        <title>Porcisia hertigi Genome sequencing and assembly.</title>
        <authorList>
            <person name="Almutairi H."/>
            <person name="Gatherer D."/>
        </authorList>
    </citation>
    <scope>NUCLEOTIDE SEQUENCE [LARGE SCALE GENOMIC DNA]</scope>
    <source>
        <strain evidence="3 4">C119</strain>
    </source>
</reference>
<feature type="transmembrane region" description="Helical" evidence="2">
    <location>
        <begin position="324"/>
        <end position="342"/>
    </location>
</feature>
<evidence type="ECO:0000313" key="4">
    <source>
        <dbReference type="Proteomes" id="UP000674318"/>
    </source>
</evidence>
<keyword evidence="2" id="KW-0472">Membrane</keyword>
<proteinExistence type="predicted"/>
<feature type="transmembrane region" description="Helical" evidence="2">
    <location>
        <begin position="295"/>
        <end position="318"/>
    </location>
</feature>
<keyword evidence="2" id="KW-1133">Transmembrane helix</keyword>
<feature type="transmembrane region" description="Helical" evidence="2">
    <location>
        <begin position="86"/>
        <end position="106"/>
    </location>
</feature>
<feature type="region of interest" description="Disordered" evidence="1">
    <location>
        <begin position="606"/>
        <end position="637"/>
    </location>
</feature>
<comment type="caution">
    <text evidence="3">The sequence shown here is derived from an EMBL/GenBank/DDBJ whole genome shotgun (WGS) entry which is preliminary data.</text>
</comment>
<dbReference type="AlphaFoldDB" id="A0A836HIY6"/>
<evidence type="ECO:0000256" key="2">
    <source>
        <dbReference type="SAM" id="Phobius"/>
    </source>
</evidence>
<gene>
    <name evidence="3" type="ORF">JKF63_01890</name>
</gene>
<feature type="transmembrane region" description="Helical" evidence="2">
    <location>
        <begin position="370"/>
        <end position="390"/>
    </location>
</feature>